<protein>
    <submittedName>
        <fullName evidence="3">Uncharacterized protein</fullName>
    </submittedName>
</protein>
<feature type="transmembrane region" description="Helical" evidence="2">
    <location>
        <begin position="247"/>
        <end position="266"/>
    </location>
</feature>
<sequence>MIRGAEIGLAVSMLLTTVATLLMLTGTVHAQRVPQHVFSGEVRNFRQPLNDGFVRVTVGPGQEVAYGDIRQGRYKIAVVEPAGGNYSGLMLRFIVVYQGGEYERSREVRWEAGRVTELNFDIDGWRWHQAPPQRPGDQPGGDDYGRQIQEGAEKMRREQKEREAELREKKQEERREMERQQIEREDERLREEMKQRREMERERMERGQPGVQPVAGQRPKSGPSRGLFSNKKSGEASSGIDNIMDPTTLTIIGIVLTVFTTGLTLFRGN</sequence>
<dbReference type="AlphaFoldDB" id="B3T1J8"/>
<organism evidence="3">
    <name type="scientific">uncultured marine microorganism HF4000_010I05</name>
    <dbReference type="NCBI Taxonomy" id="455517"/>
    <lineage>
        <taxon>unclassified sequences</taxon>
        <taxon>environmental samples</taxon>
    </lineage>
</organism>
<name>B3T1J8_9ZZZZ</name>
<feature type="region of interest" description="Disordered" evidence="1">
    <location>
        <begin position="126"/>
        <end position="243"/>
    </location>
</feature>
<gene>
    <name evidence="3" type="ORF">ALOHA_HF4000010I05ctg1g21</name>
</gene>
<accession>B3T1J8</accession>
<proteinExistence type="predicted"/>
<keyword evidence="2" id="KW-0472">Membrane</keyword>
<evidence type="ECO:0000256" key="1">
    <source>
        <dbReference type="SAM" id="MobiDB-lite"/>
    </source>
</evidence>
<evidence type="ECO:0000256" key="2">
    <source>
        <dbReference type="SAM" id="Phobius"/>
    </source>
</evidence>
<evidence type="ECO:0000313" key="3">
    <source>
        <dbReference type="EMBL" id="ABZ06457.1"/>
    </source>
</evidence>
<dbReference type="EMBL" id="EU016576">
    <property type="protein sequence ID" value="ABZ06457.1"/>
    <property type="molecule type" value="Genomic_DNA"/>
</dbReference>
<feature type="compositionally biased region" description="Basic and acidic residues" evidence="1">
    <location>
        <begin position="151"/>
        <end position="206"/>
    </location>
</feature>
<keyword evidence="2" id="KW-1133">Transmembrane helix</keyword>
<keyword evidence="2" id="KW-0812">Transmembrane</keyword>
<reference evidence="3" key="1">
    <citation type="journal article" date="2008" name="ISME J.">
        <title>Genomic patterns of recombination, clonal divergence and environment in marine microbial populations.</title>
        <authorList>
            <person name="Konstantinidis K.T."/>
            <person name="Delong E.F."/>
        </authorList>
    </citation>
    <scope>NUCLEOTIDE SEQUENCE</scope>
</reference>